<proteinExistence type="predicted"/>
<evidence type="ECO:0000313" key="1">
    <source>
        <dbReference type="EMBL" id="GAV63107.1"/>
    </source>
</evidence>
<dbReference type="PANTHER" id="PTHR33116">
    <property type="entry name" value="REVERSE TRANSCRIPTASE ZINC-BINDING DOMAIN-CONTAINING PROTEIN-RELATED-RELATED"/>
    <property type="match status" value="1"/>
</dbReference>
<sequence>MVGRITLINSVNSAIPIHQLHVLKLSVKISNILDRLNRDFVWGSFVDFFFHLVNWNVITKRKAKGGLDIKVSNFANNAILAKLCWRFLKEPDWHWVKTLNSKYFTPSQNSTMSSLWIWKGSDAG</sequence>
<dbReference type="OrthoDB" id="1938246at2759"/>
<keyword evidence="2" id="KW-1185">Reference proteome</keyword>
<dbReference type="EMBL" id="BDDD01000293">
    <property type="protein sequence ID" value="GAV63107.1"/>
    <property type="molecule type" value="Genomic_DNA"/>
</dbReference>
<name>A0A1Q3B521_CEPFO</name>
<comment type="caution">
    <text evidence="1">The sequence shown here is derived from an EMBL/GenBank/DDBJ whole genome shotgun (WGS) entry which is preliminary data.</text>
</comment>
<reference evidence="2" key="1">
    <citation type="submission" date="2016-04" db="EMBL/GenBank/DDBJ databases">
        <title>Cephalotus genome sequencing.</title>
        <authorList>
            <person name="Fukushima K."/>
            <person name="Hasebe M."/>
            <person name="Fang X."/>
        </authorList>
    </citation>
    <scope>NUCLEOTIDE SEQUENCE [LARGE SCALE GENOMIC DNA]</scope>
    <source>
        <strain evidence="2">cv. St1</strain>
    </source>
</reference>
<gene>
    <name evidence="1" type="ORF">CFOL_v3_06628</name>
</gene>
<dbReference type="Proteomes" id="UP000187406">
    <property type="component" value="Unassembled WGS sequence"/>
</dbReference>
<protein>
    <recommendedName>
        <fullName evidence="3">Zf-RVT domain-containing protein</fullName>
    </recommendedName>
</protein>
<accession>A0A1Q3B521</accession>
<evidence type="ECO:0008006" key="3">
    <source>
        <dbReference type="Google" id="ProtNLM"/>
    </source>
</evidence>
<organism evidence="1 2">
    <name type="scientific">Cephalotus follicularis</name>
    <name type="common">Albany pitcher plant</name>
    <dbReference type="NCBI Taxonomy" id="3775"/>
    <lineage>
        <taxon>Eukaryota</taxon>
        <taxon>Viridiplantae</taxon>
        <taxon>Streptophyta</taxon>
        <taxon>Embryophyta</taxon>
        <taxon>Tracheophyta</taxon>
        <taxon>Spermatophyta</taxon>
        <taxon>Magnoliopsida</taxon>
        <taxon>eudicotyledons</taxon>
        <taxon>Gunneridae</taxon>
        <taxon>Pentapetalae</taxon>
        <taxon>rosids</taxon>
        <taxon>fabids</taxon>
        <taxon>Oxalidales</taxon>
        <taxon>Cephalotaceae</taxon>
        <taxon>Cephalotus</taxon>
    </lineage>
</organism>
<evidence type="ECO:0000313" key="2">
    <source>
        <dbReference type="Proteomes" id="UP000187406"/>
    </source>
</evidence>
<dbReference type="InParanoid" id="A0A1Q3B521"/>
<dbReference type="AlphaFoldDB" id="A0A1Q3B521"/>
<dbReference type="PANTHER" id="PTHR33116:SF78">
    <property type="entry name" value="OS12G0587133 PROTEIN"/>
    <property type="match status" value="1"/>
</dbReference>